<dbReference type="SMART" id="SM00242">
    <property type="entry name" value="MYSc"/>
    <property type="match status" value="1"/>
</dbReference>
<dbReference type="GO" id="GO:0005524">
    <property type="term" value="F:ATP binding"/>
    <property type="evidence" value="ECO:0007669"/>
    <property type="project" value="UniProtKB-UniRule"/>
</dbReference>
<dbReference type="SUPFAM" id="SSF52540">
    <property type="entry name" value="P-loop containing nucleoside triphosphate hydrolases"/>
    <property type="match status" value="1"/>
</dbReference>
<dbReference type="Gene3D" id="1.20.58.530">
    <property type="match status" value="1"/>
</dbReference>
<feature type="binding site" evidence="12">
    <location>
        <begin position="109"/>
        <end position="116"/>
    </location>
    <ligand>
        <name>ATP</name>
        <dbReference type="ChEBI" id="CHEBI:30616"/>
    </ligand>
</feature>
<feature type="transmembrane region" description="Helical" evidence="14">
    <location>
        <begin position="969"/>
        <end position="986"/>
    </location>
</feature>
<dbReference type="InterPro" id="IPR029044">
    <property type="entry name" value="Nucleotide-diphossugar_trans"/>
</dbReference>
<feature type="transmembrane region" description="Helical" evidence="14">
    <location>
        <begin position="1006"/>
        <end position="1029"/>
    </location>
</feature>
<dbReference type="EC" id="2.4.1.16" evidence="2"/>
<name>A0A9W7ZU72_9FUNG</name>
<reference evidence="17" key="1">
    <citation type="submission" date="2022-07" db="EMBL/GenBank/DDBJ databases">
        <title>Phylogenomic reconstructions and comparative analyses of Kickxellomycotina fungi.</title>
        <authorList>
            <person name="Reynolds N.K."/>
            <person name="Stajich J.E."/>
            <person name="Barry K."/>
            <person name="Grigoriev I.V."/>
            <person name="Crous P."/>
            <person name="Smith M.E."/>
        </authorList>
    </citation>
    <scope>NUCLEOTIDE SEQUENCE</scope>
    <source>
        <strain evidence="17">NBRC 100468</strain>
    </source>
</reference>
<feature type="compositionally biased region" description="Polar residues" evidence="13">
    <location>
        <begin position="817"/>
        <end position="836"/>
    </location>
</feature>
<feature type="region of interest" description="Disordered" evidence="13">
    <location>
        <begin position="922"/>
        <end position="961"/>
    </location>
</feature>
<keyword evidence="7 14" id="KW-1133">Transmembrane helix</keyword>
<evidence type="ECO:0000256" key="5">
    <source>
        <dbReference type="ARBA" id="ARBA00022679"/>
    </source>
</evidence>
<dbReference type="Gene3D" id="6.20.240.20">
    <property type="match status" value="1"/>
</dbReference>
<dbReference type="OrthoDB" id="370884at2759"/>
<evidence type="ECO:0000259" key="16">
    <source>
        <dbReference type="PROSITE" id="PS51998"/>
    </source>
</evidence>
<keyword evidence="12" id="KW-0009">Actin-binding</keyword>
<evidence type="ECO:0000256" key="8">
    <source>
        <dbReference type="ARBA" id="ARBA00023123"/>
    </source>
</evidence>
<dbReference type="PRINTS" id="PR00193">
    <property type="entry name" value="MYOSINHEAVY"/>
</dbReference>
<feature type="transmembrane region" description="Helical" evidence="14">
    <location>
        <begin position="1282"/>
        <end position="1301"/>
    </location>
</feature>
<evidence type="ECO:0000256" key="12">
    <source>
        <dbReference type="PROSITE-ProRule" id="PRU00782"/>
    </source>
</evidence>
<keyword evidence="10 12" id="KW-0505">Motor protein</keyword>
<feature type="compositionally biased region" description="Low complexity" evidence="13">
    <location>
        <begin position="843"/>
        <end position="858"/>
    </location>
</feature>
<evidence type="ECO:0000313" key="18">
    <source>
        <dbReference type="Proteomes" id="UP001150538"/>
    </source>
</evidence>
<keyword evidence="3" id="KW-1003">Cell membrane</keyword>
<evidence type="ECO:0000256" key="4">
    <source>
        <dbReference type="ARBA" id="ARBA00022676"/>
    </source>
</evidence>
<dbReference type="InterPro" id="IPR014876">
    <property type="entry name" value="DEK_C"/>
</dbReference>
<feature type="region of interest" description="Actin-binding" evidence="12">
    <location>
        <begin position="649"/>
        <end position="671"/>
    </location>
</feature>
<dbReference type="GO" id="GO:0003774">
    <property type="term" value="F:cytoskeletal motor activity"/>
    <property type="evidence" value="ECO:0007669"/>
    <property type="project" value="UniProtKB-UniRule"/>
</dbReference>
<dbReference type="PANTHER" id="PTHR22914:SF13">
    <property type="entry name" value="CHITIN SYNTHASE"/>
    <property type="match status" value="1"/>
</dbReference>
<keyword evidence="4" id="KW-0328">Glycosyltransferase</keyword>
<keyword evidence="12" id="KW-0067">ATP-binding</keyword>
<evidence type="ECO:0000256" key="10">
    <source>
        <dbReference type="ARBA" id="ARBA00023175"/>
    </source>
</evidence>
<dbReference type="GO" id="GO:0006031">
    <property type="term" value="P:chitin biosynthetic process"/>
    <property type="evidence" value="ECO:0007669"/>
    <property type="project" value="TreeGrafter"/>
</dbReference>
<keyword evidence="6 14" id="KW-0812">Transmembrane</keyword>
<dbReference type="PANTHER" id="PTHR22914">
    <property type="entry name" value="CHITIN SYNTHASE"/>
    <property type="match status" value="1"/>
</dbReference>
<keyword evidence="5" id="KW-0808">Transferase</keyword>
<evidence type="ECO:0000256" key="11">
    <source>
        <dbReference type="ARBA" id="ARBA00023180"/>
    </source>
</evidence>
<accession>A0A9W7ZU72</accession>
<dbReference type="GO" id="GO:0030428">
    <property type="term" value="C:cell septum"/>
    <property type="evidence" value="ECO:0007669"/>
    <property type="project" value="TreeGrafter"/>
</dbReference>
<dbReference type="GO" id="GO:0031505">
    <property type="term" value="P:fungal-type cell wall organization"/>
    <property type="evidence" value="ECO:0007669"/>
    <property type="project" value="TreeGrafter"/>
</dbReference>
<keyword evidence="9 14" id="KW-0472">Membrane</keyword>
<evidence type="ECO:0000256" key="2">
    <source>
        <dbReference type="ARBA" id="ARBA00012543"/>
    </source>
</evidence>
<dbReference type="InterPro" id="IPR036961">
    <property type="entry name" value="Kinesin_motor_dom_sf"/>
</dbReference>
<dbReference type="SUPFAM" id="SSF109715">
    <property type="entry name" value="DEK C-terminal domain"/>
    <property type="match status" value="1"/>
</dbReference>
<keyword evidence="12" id="KW-0547">Nucleotide-binding</keyword>
<dbReference type="GO" id="GO:0003779">
    <property type="term" value="F:actin binding"/>
    <property type="evidence" value="ECO:0007669"/>
    <property type="project" value="UniProtKB-KW"/>
</dbReference>
<dbReference type="GO" id="GO:0004100">
    <property type="term" value="F:chitin synthase activity"/>
    <property type="evidence" value="ECO:0007669"/>
    <property type="project" value="UniProtKB-EC"/>
</dbReference>
<dbReference type="PROSITE" id="PS51998">
    <property type="entry name" value="DEK_C"/>
    <property type="match status" value="1"/>
</dbReference>
<dbReference type="InterPro" id="IPR004835">
    <property type="entry name" value="Chitin_synth"/>
</dbReference>
<keyword evidence="8 12" id="KW-0518">Myosin</keyword>
<evidence type="ECO:0000256" key="1">
    <source>
        <dbReference type="ARBA" id="ARBA00004651"/>
    </source>
</evidence>
<feature type="domain" description="Myosin motor" evidence="15">
    <location>
        <begin position="6"/>
        <end position="773"/>
    </location>
</feature>
<dbReference type="InterPro" id="IPR001609">
    <property type="entry name" value="Myosin_head_motor_dom-like"/>
</dbReference>
<dbReference type="InterPro" id="IPR027417">
    <property type="entry name" value="P-loop_NTPase"/>
</dbReference>
<feature type="compositionally biased region" description="Polar residues" evidence="13">
    <location>
        <begin position="922"/>
        <end position="935"/>
    </location>
</feature>
<dbReference type="InterPro" id="IPR036400">
    <property type="entry name" value="Cyt_B5-like_heme/steroid_sf"/>
</dbReference>
<evidence type="ECO:0000259" key="15">
    <source>
        <dbReference type="PROSITE" id="PS51456"/>
    </source>
</evidence>
<evidence type="ECO:0000256" key="13">
    <source>
        <dbReference type="SAM" id="MobiDB-lite"/>
    </source>
</evidence>
<dbReference type="SUPFAM" id="SSF53448">
    <property type="entry name" value="Nucleotide-diphospho-sugar transferases"/>
    <property type="match status" value="1"/>
</dbReference>
<feature type="domain" description="DEK-C" evidence="16">
    <location>
        <begin position="1978"/>
        <end position="2036"/>
    </location>
</feature>
<proteinExistence type="inferred from homology"/>
<organism evidence="17 18">
    <name type="scientific">Mycoemilia scoparia</name>
    <dbReference type="NCBI Taxonomy" id="417184"/>
    <lineage>
        <taxon>Eukaryota</taxon>
        <taxon>Fungi</taxon>
        <taxon>Fungi incertae sedis</taxon>
        <taxon>Zoopagomycota</taxon>
        <taxon>Kickxellomycotina</taxon>
        <taxon>Kickxellomycetes</taxon>
        <taxon>Kickxellales</taxon>
        <taxon>Kickxellaceae</taxon>
        <taxon>Mycoemilia</taxon>
    </lineage>
</organism>
<dbReference type="GO" id="GO:0005886">
    <property type="term" value="C:plasma membrane"/>
    <property type="evidence" value="ECO:0007669"/>
    <property type="project" value="UniProtKB-SubCell"/>
</dbReference>
<dbReference type="Pfam" id="PF03142">
    <property type="entry name" value="Chitin_synth_2"/>
    <property type="match status" value="1"/>
</dbReference>
<dbReference type="Gene3D" id="3.40.850.10">
    <property type="entry name" value="Kinesin motor domain"/>
    <property type="match status" value="1"/>
</dbReference>
<evidence type="ECO:0000256" key="7">
    <source>
        <dbReference type="ARBA" id="ARBA00022989"/>
    </source>
</evidence>
<keyword evidence="11" id="KW-0325">Glycoprotein</keyword>
<comment type="similarity">
    <text evidence="12">Belongs to the TRAFAC class myosin-kinesin ATPase superfamily. Myosin family.</text>
</comment>
<gene>
    <name evidence="17" type="ORF">H4219_003652</name>
</gene>
<feature type="region of interest" description="Disordered" evidence="13">
    <location>
        <begin position="805"/>
        <end position="889"/>
    </location>
</feature>
<evidence type="ECO:0000256" key="14">
    <source>
        <dbReference type="SAM" id="Phobius"/>
    </source>
</evidence>
<dbReference type="Pfam" id="PF08766">
    <property type="entry name" value="DEK_C"/>
    <property type="match status" value="1"/>
</dbReference>
<dbReference type="Gene3D" id="1.10.10.60">
    <property type="entry name" value="Homeodomain-like"/>
    <property type="match status" value="1"/>
</dbReference>
<dbReference type="EMBL" id="JANBPU010000095">
    <property type="protein sequence ID" value="KAJ1916693.1"/>
    <property type="molecule type" value="Genomic_DNA"/>
</dbReference>
<dbReference type="Gene3D" id="1.20.120.720">
    <property type="entry name" value="Myosin VI head, motor domain, U50 subdomain"/>
    <property type="match status" value="1"/>
</dbReference>
<sequence>MASNNDNLALLPKGSDVSLRGIASHLGQRYLQYPNGQTYTSVGTRVLVSLNPLMATADSQDSTAQKYVDDYRDTSPNRKELPPHIFKIAEQAYLHMRQTRLNQTIVFTGETGSGKTEQRRLAMRLFSLIRSQSKKDTKIHQRVHCADIVLEAFTHAKTSEHNNASRIGVYYELQYDQQGRTAGMNMLTYMLEKSRLTDTPNGERNFHILYYLANGATAEERATFGLLDAQTGGGNSFGFLNAPGTVQTIPGFDDAEQFRELVGAMSQVGMGSKIQSRVFGLLSAILNLSNLQFANESQDGPNAANVRNQQLLEHIANQLGVDTMALEEGLTRKTQRLNRERYTAYLDGKAARERRDDLARTLYSLLLNWVVEYINNKISSPDSKFVNCIGMVDLPGYQQLGQGNFDSLCTNYANECLHQFFLRKTLDDGADEYRAEGLESASAIIEYKDDTSRLDLFAHQKYGLFPTMDRQANEFNGKTNRNTKKGKKKDNKDKREFDTTLPPVEASRQLIRTFAKYQRDQGSSVFSLGESKNELNNFSIEHYWGDISYSVDDFVEKNTDPLSTDFVLLFRGDSRLGVKGSNNGFISGLFNDRSVIVEDDPHLQGALSNAQALSVPARQPSMYRKTPGAKVPAHTKKVTCVVTQLYGSINDMLRTVDNTLAWFVLCFRPNHENRAQKVDDNYLLNQVTSYALDEVVHRKQFEFTVSMRHADFCKRYDIVFKQNLAELDQYPDEASKCDHLRIALSLPINQFAIGTTKVFLNYTAWRALDDPVRAEERSQQAAKSGGAGGILTTSFGGKDEILGEQSQEGEDNEHNRNPSIFSGPSYGASIQHSNDNLVLGAQPPGTYSSPSGSPNYGGATLPHPRAVKSRVLGGGPGDTRSYYSDDDYNDNFSRVDDIESERGGFLSSTNFRSGSNTLANIGSNEKYGTTKSGVSPGTVAGVPEKEKLVEDEEDEGEEDQKKMSSTRRVWLWYVWATTFWVPSPLIKCCGGRKRKDERIAWREKLALCLTIAFSCLLIIFWIAVFGLIICPHQKVYSTAELGDHNTKSDAFISIRGEVFDINGYNHPSGIDYKYLSDPDRNYLGKDQSDMFPLQLSFVCPGLNINPTFALQTKPNLYTAAYYHDHRYWRHPDGPGYNYYQYRLMRKLRDGYSKGHIGYDPKEVAKQGLGNTNGKGTRYWAIVNNDIFDLTIYINSNGGGVPYVLTPKDDGSNTTNVPGMDFFDKNLIQLFKEKAGSDITSEWNSLAKQHPKMIRDHYRCFRSAFYAGIVDKRKSVRCYVANYLLLAFSVIIVSIIFFKFLASLQLTSRRDPEERENFVILNVPCYTEGEESLKKTIESLTSLKYDDKRKLMFIICDGMIMGSGNDIPTPRIVLNILGVDPEQDPEPLSFLSLGEGRKQHNMGKVYSGLTEHAGHVVPYMVVVKCGTPDERNRPGNRGKRDSQILLMRFFNKVHFDLPMTPLELEMYHQIKNVIGVDPNLYEFVLMIDADTYVFPDSLIRLVSSMVHDSKTMGICGETQLANAKKSWITMMQVYEYFISHHMAKSFESLFGSVTCLPGCFSMYRMKTAEGKPLLIARPIIEDYSVNKVETLHMKNLLHLGEDRYLTTLMLKHFPYFKNKFTPSAQCRTNAPDSWKILLSQRRRWINSTVHNLFELVFIHHLCGFCCFSMRFIVMVDLISTMVMPATVVYLGYLIYTLVMADSNLPYVSLYLLAAIYGLQALVFILRRQWQHIGWMIVYLLATPLFAFMIPVYSFWHFDDFSWGKTRVIIGESGRKHVYVVDEQKFDPSTIPVRKWSEYEKEVLWETGTQSHHDTESVSQFGGAPAMSVARPGSAVGNYPRSMSRFFENNTTSVYMDNPYPYNMGAANLSMRGPRQSTFEYIPAGSDSGRMTPMGFSHPMMGPTDTMSAYDPATMAMMMPGTSATPVQPLLPPYTPGSQMPMMPDIANTHSFDSASSPIPMPAPDHHHGAAVGVPLWPSGASDEQVRQTIVQIIQTSDLMNITKKQVREQVIAQFHMGGEEAKGRRKLMNDTIGETLQSIQ</sequence>
<dbReference type="Gene3D" id="1.10.10.820">
    <property type="match status" value="1"/>
</dbReference>
<dbReference type="Gene3D" id="3.10.120.10">
    <property type="entry name" value="Cytochrome b5-like heme/steroid binding domain"/>
    <property type="match status" value="1"/>
</dbReference>
<dbReference type="Proteomes" id="UP001150538">
    <property type="component" value="Unassembled WGS sequence"/>
</dbReference>
<feature type="compositionally biased region" description="Acidic residues" evidence="13">
    <location>
        <begin position="949"/>
        <end position="958"/>
    </location>
</feature>
<keyword evidence="18" id="KW-1185">Reference proteome</keyword>
<feature type="transmembrane region" description="Helical" evidence="14">
    <location>
        <begin position="1731"/>
        <end position="1754"/>
    </location>
</feature>
<dbReference type="SUPFAM" id="SSF55856">
    <property type="entry name" value="Cytochrome b5-like heme/steroid binding domain"/>
    <property type="match status" value="1"/>
</dbReference>
<feature type="transmembrane region" description="Helical" evidence="14">
    <location>
        <begin position="1706"/>
        <end position="1724"/>
    </location>
</feature>
<protein>
    <recommendedName>
        <fullName evidence="2">chitin synthase</fullName>
        <ecNumber evidence="2">2.4.1.16</ecNumber>
    </recommendedName>
</protein>
<dbReference type="InterPro" id="IPR001199">
    <property type="entry name" value="Cyt_B5-like_heme/steroid-bd"/>
</dbReference>
<evidence type="ECO:0000256" key="6">
    <source>
        <dbReference type="ARBA" id="ARBA00022692"/>
    </source>
</evidence>
<evidence type="ECO:0000256" key="9">
    <source>
        <dbReference type="ARBA" id="ARBA00023136"/>
    </source>
</evidence>
<dbReference type="Pfam" id="PF00063">
    <property type="entry name" value="Myosin_head"/>
    <property type="match status" value="1"/>
</dbReference>
<dbReference type="PROSITE" id="PS51456">
    <property type="entry name" value="MYOSIN_MOTOR"/>
    <property type="match status" value="1"/>
</dbReference>
<comment type="subcellular location">
    <subcellularLocation>
        <location evidence="1">Cell membrane</location>
        <topology evidence="1">Multi-pass membrane protein</topology>
    </subcellularLocation>
</comment>
<feature type="transmembrane region" description="Helical" evidence="14">
    <location>
        <begin position="1670"/>
        <end position="1694"/>
    </location>
</feature>
<dbReference type="SMART" id="SM01117">
    <property type="entry name" value="Cyt-b5"/>
    <property type="match status" value="2"/>
</dbReference>
<evidence type="ECO:0000313" key="17">
    <source>
        <dbReference type="EMBL" id="KAJ1916693.1"/>
    </source>
</evidence>
<feature type="region of interest" description="Disordered" evidence="13">
    <location>
        <begin position="472"/>
        <end position="500"/>
    </location>
</feature>
<evidence type="ECO:0000256" key="3">
    <source>
        <dbReference type="ARBA" id="ARBA00022475"/>
    </source>
</evidence>
<comment type="caution">
    <text evidence="17">The sequence shown here is derived from an EMBL/GenBank/DDBJ whole genome shotgun (WGS) entry which is preliminary data.</text>
</comment>
<dbReference type="GO" id="GO:0016459">
    <property type="term" value="C:myosin complex"/>
    <property type="evidence" value="ECO:0007669"/>
    <property type="project" value="UniProtKB-KW"/>
</dbReference>